<dbReference type="AlphaFoldDB" id="A0A840MLD0"/>
<evidence type="ECO:0000313" key="4">
    <source>
        <dbReference type="EMBL" id="MBB5019448.1"/>
    </source>
</evidence>
<evidence type="ECO:0000313" key="5">
    <source>
        <dbReference type="Proteomes" id="UP000575898"/>
    </source>
</evidence>
<dbReference type="InterPro" id="IPR016035">
    <property type="entry name" value="Acyl_Trfase/lysoPLipase"/>
</dbReference>
<feature type="domain" description="PNPLA" evidence="3">
    <location>
        <begin position="13"/>
        <end position="224"/>
    </location>
</feature>
<name>A0A840MLD0_9PROT</name>
<gene>
    <name evidence="4" type="ORF">HNQ59_002750</name>
</gene>
<keyword evidence="2" id="KW-0812">Transmembrane</keyword>
<dbReference type="SUPFAM" id="SSF52151">
    <property type="entry name" value="FabD/lysophospholipase-like"/>
    <property type="match status" value="1"/>
</dbReference>
<feature type="transmembrane region" description="Helical" evidence="2">
    <location>
        <begin position="12"/>
        <end position="32"/>
    </location>
</feature>
<dbReference type="InterPro" id="IPR002641">
    <property type="entry name" value="PNPLA_dom"/>
</dbReference>
<dbReference type="GO" id="GO:0006629">
    <property type="term" value="P:lipid metabolic process"/>
    <property type="evidence" value="ECO:0007669"/>
    <property type="project" value="UniProtKB-KW"/>
</dbReference>
<comment type="caution">
    <text evidence="4">The sequence shown here is derived from an EMBL/GenBank/DDBJ whole genome shotgun (WGS) entry which is preliminary data.</text>
</comment>
<evidence type="ECO:0000259" key="3">
    <source>
        <dbReference type="Pfam" id="PF01734"/>
    </source>
</evidence>
<keyword evidence="2" id="KW-1133">Transmembrane helix</keyword>
<dbReference type="Gene3D" id="3.40.1090.10">
    <property type="entry name" value="Cytosolic phospholipase A2 catalytic domain"/>
    <property type="match status" value="1"/>
</dbReference>
<proteinExistence type="predicted"/>
<keyword evidence="1" id="KW-0443">Lipid metabolism</keyword>
<dbReference type="EMBL" id="JACHHY010000017">
    <property type="protein sequence ID" value="MBB5019448.1"/>
    <property type="molecule type" value="Genomic_DNA"/>
</dbReference>
<sequence length="374" mass="41588">MTQQEKVKNKKALILGGGAPNATLMSGALLAFDMQGAEFDVISCSGAGATIGLLYTAPKHGTPADALRSTMELGVSDAIYQAFPVNYKVFNKPGHQADMFRQLLAANPMMQLLQQQRAGNRLAGFVDDWMKLMMAVACPTDLNPNSQGLCAHVPFIDHLVDFDALPSIRPDLYVNAYNITDREMTIWGKDQITQKHFQAALSYPFLYAPCEIDGKKYYEGAVVDCLNYKGLLEAEGGKHADIDTIVVFDVLSSDKLIREPRNLWDAYTLSIIAPLVDVARNDTELFELKYNRDASGKPIRTLLKVPFDIPEYHLPEVLDWSSYNLGKLFRIGFNAGLAFCEQHAEQLDIVFDDQIKPMKIGRRTKLSDQMVAVA</sequence>
<dbReference type="Pfam" id="PF01734">
    <property type="entry name" value="Patatin"/>
    <property type="match status" value="1"/>
</dbReference>
<evidence type="ECO:0000256" key="2">
    <source>
        <dbReference type="SAM" id="Phobius"/>
    </source>
</evidence>
<organism evidence="4 5">
    <name type="scientific">Chitinivorax tropicus</name>
    <dbReference type="NCBI Taxonomy" id="714531"/>
    <lineage>
        <taxon>Bacteria</taxon>
        <taxon>Pseudomonadati</taxon>
        <taxon>Pseudomonadota</taxon>
        <taxon>Betaproteobacteria</taxon>
        <taxon>Chitinivorax</taxon>
    </lineage>
</organism>
<keyword evidence="5" id="KW-1185">Reference proteome</keyword>
<protein>
    <submittedName>
        <fullName evidence="4">Putative acylesterase/phospholipase RssA</fullName>
    </submittedName>
</protein>
<dbReference type="Proteomes" id="UP000575898">
    <property type="component" value="Unassembled WGS sequence"/>
</dbReference>
<evidence type="ECO:0000256" key="1">
    <source>
        <dbReference type="ARBA" id="ARBA00023098"/>
    </source>
</evidence>
<keyword evidence="2" id="KW-0472">Membrane</keyword>
<reference evidence="4 5" key="1">
    <citation type="submission" date="2020-08" db="EMBL/GenBank/DDBJ databases">
        <title>Genomic Encyclopedia of Type Strains, Phase IV (KMG-IV): sequencing the most valuable type-strain genomes for metagenomic binning, comparative biology and taxonomic classification.</title>
        <authorList>
            <person name="Goeker M."/>
        </authorList>
    </citation>
    <scope>NUCLEOTIDE SEQUENCE [LARGE SCALE GENOMIC DNA]</scope>
    <source>
        <strain evidence="4 5">DSM 27165</strain>
    </source>
</reference>
<dbReference type="RefSeq" id="WP_184040338.1">
    <property type="nucleotide sequence ID" value="NZ_JACHHY010000017.1"/>
</dbReference>
<accession>A0A840MLD0</accession>